<dbReference type="FunCoup" id="A0A2Y9QGM6">
    <property type="interactions" value="342"/>
</dbReference>
<evidence type="ECO:0000256" key="4">
    <source>
        <dbReference type="ARBA" id="ARBA00023180"/>
    </source>
</evidence>
<dbReference type="InterPro" id="IPR036179">
    <property type="entry name" value="Ig-like_dom_sf"/>
</dbReference>
<feature type="domain" description="Ig-like" evidence="7">
    <location>
        <begin position="130"/>
        <end position="210"/>
    </location>
</feature>
<dbReference type="PANTHER" id="PTHR12080">
    <property type="entry name" value="SIGNALING LYMPHOCYTIC ACTIVATION MOLECULE"/>
    <property type="match status" value="1"/>
</dbReference>
<proteinExistence type="predicted"/>
<dbReference type="SUPFAM" id="SSF48726">
    <property type="entry name" value="Immunoglobulin"/>
    <property type="match status" value="2"/>
</dbReference>
<protein>
    <submittedName>
        <fullName evidence="9">CD48 antigen</fullName>
    </submittedName>
</protein>
<gene>
    <name evidence="9" type="primary">CD48</name>
</gene>
<dbReference type="PROSITE" id="PS50835">
    <property type="entry name" value="IG_LIKE"/>
    <property type="match status" value="1"/>
</dbReference>
<feature type="transmembrane region" description="Helical" evidence="5">
    <location>
        <begin position="222"/>
        <end position="242"/>
    </location>
</feature>
<keyword evidence="8" id="KW-1185">Reference proteome</keyword>
<dbReference type="InterPro" id="IPR015631">
    <property type="entry name" value="CD2/SLAM_rcpt"/>
</dbReference>
<evidence type="ECO:0000256" key="1">
    <source>
        <dbReference type="ARBA" id="ARBA00004370"/>
    </source>
</evidence>
<accession>A0A2Y9QGM6</accession>
<evidence type="ECO:0000313" key="8">
    <source>
        <dbReference type="Proteomes" id="UP000248480"/>
    </source>
</evidence>
<reference evidence="9" key="1">
    <citation type="submission" date="2025-08" db="UniProtKB">
        <authorList>
            <consortium name="RefSeq"/>
        </authorList>
    </citation>
    <scope>IDENTIFICATION</scope>
</reference>
<dbReference type="Gene3D" id="2.60.40.10">
    <property type="entry name" value="Immunoglobulins"/>
    <property type="match status" value="2"/>
</dbReference>
<dbReference type="OrthoDB" id="9835793at2759"/>
<dbReference type="Proteomes" id="UP000248480">
    <property type="component" value="Unplaced"/>
</dbReference>
<dbReference type="CTD" id="962"/>
<dbReference type="KEGG" id="tmu:101360467"/>
<dbReference type="InParanoid" id="A0A2Y9QGM6"/>
<keyword evidence="4" id="KW-0325">Glycoprotein</keyword>
<organism evidence="8 9">
    <name type="scientific">Trichechus manatus latirostris</name>
    <name type="common">Florida manatee</name>
    <dbReference type="NCBI Taxonomy" id="127582"/>
    <lineage>
        <taxon>Eukaryota</taxon>
        <taxon>Metazoa</taxon>
        <taxon>Chordata</taxon>
        <taxon>Craniata</taxon>
        <taxon>Vertebrata</taxon>
        <taxon>Euteleostomi</taxon>
        <taxon>Mammalia</taxon>
        <taxon>Eutheria</taxon>
        <taxon>Afrotheria</taxon>
        <taxon>Sirenia</taxon>
        <taxon>Trichechidae</taxon>
        <taxon>Trichechus</taxon>
    </lineage>
</organism>
<comment type="subcellular location">
    <subcellularLocation>
        <location evidence="1">Membrane</location>
    </subcellularLocation>
</comment>
<name>A0A2Y9QGM6_TRIMA</name>
<keyword evidence="2 6" id="KW-0732">Signal</keyword>
<evidence type="ECO:0000256" key="6">
    <source>
        <dbReference type="SAM" id="SignalP"/>
    </source>
</evidence>
<dbReference type="PANTHER" id="PTHR12080:SF134">
    <property type="entry name" value="CD48 ANTIGEN"/>
    <property type="match status" value="1"/>
</dbReference>
<evidence type="ECO:0000256" key="2">
    <source>
        <dbReference type="ARBA" id="ARBA00022729"/>
    </source>
</evidence>
<dbReference type="InterPro" id="IPR007110">
    <property type="entry name" value="Ig-like_dom"/>
</dbReference>
<keyword evidence="5" id="KW-1133">Transmembrane helix</keyword>
<dbReference type="RefSeq" id="XP_023580892.1">
    <property type="nucleotide sequence ID" value="XM_023725124.1"/>
</dbReference>
<feature type="chain" id="PRO_5015943837" evidence="6">
    <location>
        <begin position="29"/>
        <end position="243"/>
    </location>
</feature>
<evidence type="ECO:0000259" key="7">
    <source>
        <dbReference type="PROSITE" id="PS50835"/>
    </source>
</evidence>
<dbReference type="STRING" id="127582.A0A2Y9QGM6"/>
<dbReference type="AlphaFoldDB" id="A0A2Y9QGM6"/>
<evidence type="ECO:0000313" key="9">
    <source>
        <dbReference type="RefSeq" id="XP_023580892.1"/>
    </source>
</evidence>
<evidence type="ECO:0000256" key="3">
    <source>
        <dbReference type="ARBA" id="ARBA00023136"/>
    </source>
</evidence>
<keyword evidence="3 5" id="KW-0472">Membrane</keyword>
<sequence length="243" mass="27659">MCYRGKEWYLVLELLLLPQLFRVNSIQARSEHRVFAVTGSTTSLDVPKPGSYQRFAWIYLADSQKIVETNVNQQPTWFQPALQGRIHLENNGTLNIYRVQKNDSTEYLLQALETSGVEQESLFLLEVHDPVSKPVIKAEEKKEENSSCYLKLLCETSSKSVNYTWYVDSALSQQEHQNAVFEIPLKPEYHPKSFTCKVSNPASSQSDKVYFIPPCDVARSSGVAWIATWLVVMVPVVLSLLLP</sequence>
<evidence type="ECO:0000256" key="5">
    <source>
        <dbReference type="SAM" id="Phobius"/>
    </source>
</evidence>
<feature type="signal peptide" evidence="6">
    <location>
        <begin position="1"/>
        <end position="28"/>
    </location>
</feature>
<dbReference type="GO" id="GO:0016020">
    <property type="term" value="C:membrane"/>
    <property type="evidence" value="ECO:0007669"/>
    <property type="project" value="UniProtKB-SubCell"/>
</dbReference>
<keyword evidence="5" id="KW-0812">Transmembrane</keyword>
<dbReference type="GeneID" id="101360467"/>
<dbReference type="InterPro" id="IPR013783">
    <property type="entry name" value="Ig-like_fold"/>
</dbReference>